<keyword evidence="3" id="KW-1185">Reference proteome</keyword>
<name>D7CW29_TRURR</name>
<accession>D7CW29</accession>
<sequence length="339" mass="34859">MRWAVSLALLFMGMAHAQLRTQGALEVALGADLAEGVRAAPSWTLAGHLEAAHTLGAPLEATLTLALDPSVRVGRAAAFGAAAFDAGTFGGVAFDAGLTEAYALVRRGEVDLSAGLERLPLEVARLSAPFSVEARNARGLPRGVLGVRAAWYPQAFGASWRVRGALLYPATHGAAFSAPTPLLGVRGSFGGFELEATALYPSAHGTSSLVVGLGGSGLFGATVLYGEAWLLTQPLEARGALGASGYLGARLWTLEAAYAAPPPSTAPAPQLAGQLTLLQREADALTGTVRLLVADTPELQPALTYSALSGDEELTLSAGGSWGERVRALNVSVGVRSFF</sequence>
<reference evidence="2 3" key="2">
    <citation type="journal article" date="2011" name="Stand. Genomic Sci.">
        <title>Complete genome sequence of Truepera radiovictrix type strain (RQ-24).</title>
        <authorList>
            <person name="Ivanova N."/>
            <person name="Rohde C."/>
            <person name="Munk C."/>
            <person name="Nolan M."/>
            <person name="Lucas S."/>
            <person name="Del Rio T.G."/>
            <person name="Tice H."/>
            <person name="Deshpande S."/>
            <person name="Cheng J.F."/>
            <person name="Tapia R."/>
            <person name="Han C."/>
            <person name="Goodwin L."/>
            <person name="Pitluck S."/>
            <person name="Liolios K."/>
            <person name="Mavromatis K."/>
            <person name="Mikhailova N."/>
            <person name="Pati A."/>
            <person name="Chen A."/>
            <person name="Palaniappan K."/>
            <person name="Land M."/>
            <person name="Hauser L."/>
            <person name="Chang Y.J."/>
            <person name="Jeffries C.D."/>
            <person name="Brambilla E."/>
            <person name="Rohde M."/>
            <person name="Goker M."/>
            <person name="Tindall B.J."/>
            <person name="Woyke T."/>
            <person name="Bristow J."/>
            <person name="Eisen J.A."/>
            <person name="Markowitz V."/>
            <person name="Hugenholtz P."/>
            <person name="Kyrpides N.C."/>
            <person name="Klenk H.P."/>
            <person name="Lapidus A."/>
        </authorList>
    </citation>
    <scope>NUCLEOTIDE SEQUENCE [LARGE SCALE GENOMIC DNA]</scope>
    <source>
        <strain evidence="3">DSM 17093 / CIP 108686 / LMG 22925 / RQ-24</strain>
    </source>
</reference>
<proteinExistence type="predicted"/>
<evidence type="ECO:0000313" key="2">
    <source>
        <dbReference type="EMBL" id="ADI14292.1"/>
    </source>
</evidence>
<dbReference type="AlphaFoldDB" id="D7CW29"/>
<dbReference type="HOGENOM" id="CLU_882255_0_0_0"/>
<feature type="signal peptide" evidence="1">
    <location>
        <begin position="1"/>
        <end position="17"/>
    </location>
</feature>
<protein>
    <submittedName>
        <fullName evidence="2">Uncharacterized protein</fullName>
    </submittedName>
</protein>
<keyword evidence="1" id="KW-0732">Signal</keyword>
<dbReference type="Proteomes" id="UP000000379">
    <property type="component" value="Chromosome"/>
</dbReference>
<dbReference type="KEGG" id="tra:Trad_1167"/>
<gene>
    <name evidence="2" type="ordered locus">Trad_1167</name>
</gene>
<dbReference type="eggNOG" id="ENOG50335M5">
    <property type="taxonomic scope" value="Bacteria"/>
</dbReference>
<organism evidence="2 3">
    <name type="scientific">Truepera radiovictrix (strain DSM 17093 / CIP 108686 / LMG 22925 / RQ-24)</name>
    <dbReference type="NCBI Taxonomy" id="649638"/>
    <lineage>
        <taxon>Bacteria</taxon>
        <taxon>Thermotogati</taxon>
        <taxon>Deinococcota</taxon>
        <taxon>Deinococci</taxon>
        <taxon>Trueperales</taxon>
        <taxon>Trueperaceae</taxon>
        <taxon>Truepera</taxon>
    </lineage>
</organism>
<dbReference type="EMBL" id="CP002049">
    <property type="protein sequence ID" value="ADI14292.1"/>
    <property type="molecule type" value="Genomic_DNA"/>
</dbReference>
<reference evidence="3" key="1">
    <citation type="submission" date="2010-05" db="EMBL/GenBank/DDBJ databases">
        <title>The complete genome of Truepera radiovictris DSM 17093.</title>
        <authorList>
            <consortium name="US DOE Joint Genome Institute (JGI-PGF)"/>
            <person name="Lucas S."/>
            <person name="Copeland A."/>
            <person name="Lapidus A."/>
            <person name="Glavina del Rio T."/>
            <person name="Dalin E."/>
            <person name="Tice H."/>
            <person name="Bruce D."/>
            <person name="Goodwin L."/>
            <person name="Pitluck S."/>
            <person name="Kyrpides N."/>
            <person name="Mavromatis K."/>
            <person name="Ovchinnikova G."/>
            <person name="Munk A.C."/>
            <person name="Detter J.C."/>
            <person name="Han C."/>
            <person name="Tapia R."/>
            <person name="Land M."/>
            <person name="Hauser L."/>
            <person name="Markowitz V."/>
            <person name="Cheng J.-F."/>
            <person name="Hugenholtz P."/>
            <person name="Woyke T."/>
            <person name="Wu D."/>
            <person name="Tindall B."/>
            <person name="Pomrenke H.G."/>
            <person name="Brambilla E."/>
            <person name="Klenk H.-P."/>
            <person name="Eisen J.A."/>
        </authorList>
    </citation>
    <scope>NUCLEOTIDE SEQUENCE [LARGE SCALE GENOMIC DNA]</scope>
    <source>
        <strain evidence="3">DSM 17093 / CIP 108686 / LMG 22925 / RQ-24</strain>
    </source>
</reference>
<dbReference type="STRING" id="649638.Trad_1167"/>
<evidence type="ECO:0000313" key="3">
    <source>
        <dbReference type="Proteomes" id="UP000000379"/>
    </source>
</evidence>
<feature type="chain" id="PRO_5003094507" evidence="1">
    <location>
        <begin position="18"/>
        <end position="339"/>
    </location>
</feature>
<evidence type="ECO:0000256" key="1">
    <source>
        <dbReference type="SAM" id="SignalP"/>
    </source>
</evidence>